<feature type="domain" description="DUF218" evidence="2">
    <location>
        <begin position="101"/>
        <end position="236"/>
    </location>
</feature>
<dbReference type="InterPro" id="IPR003848">
    <property type="entry name" value="DUF218"/>
</dbReference>
<keyword evidence="1" id="KW-0472">Membrane</keyword>
<reference evidence="3 4" key="1">
    <citation type="submission" date="2022-10" db="EMBL/GenBank/DDBJ databases">
        <title>Alteromonas sp. chi3 Genome sequencing.</title>
        <authorList>
            <person name="Park S."/>
        </authorList>
    </citation>
    <scope>NUCLEOTIDE SEQUENCE [LARGE SCALE GENOMIC DNA]</scope>
    <source>
        <strain evidence="4">chi3</strain>
    </source>
</reference>
<evidence type="ECO:0000256" key="1">
    <source>
        <dbReference type="SAM" id="Phobius"/>
    </source>
</evidence>
<organism evidence="3 4">
    <name type="scientific">Alteromonas gilva</name>
    <dbReference type="NCBI Taxonomy" id="2987522"/>
    <lineage>
        <taxon>Bacteria</taxon>
        <taxon>Pseudomonadati</taxon>
        <taxon>Pseudomonadota</taxon>
        <taxon>Gammaproteobacteria</taxon>
        <taxon>Alteromonadales</taxon>
        <taxon>Alteromonadaceae</taxon>
        <taxon>Alteromonas/Salinimonas group</taxon>
        <taxon>Alteromonas</taxon>
    </lineage>
</organism>
<dbReference type="InterPro" id="IPR051599">
    <property type="entry name" value="Cell_Envelope_Assoc"/>
</dbReference>
<name>A0ABT5L3J3_9ALTE</name>
<accession>A0ABT5L3J3</accession>
<evidence type="ECO:0000259" key="2">
    <source>
        <dbReference type="Pfam" id="PF02698"/>
    </source>
</evidence>
<dbReference type="Proteomes" id="UP001218788">
    <property type="component" value="Unassembled WGS sequence"/>
</dbReference>
<gene>
    <name evidence="3" type="ORF">OIK42_06170</name>
</gene>
<evidence type="ECO:0000313" key="3">
    <source>
        <dbReference type="EMBL" id="MDC8830348.1"/>
    </source>
</evidence>
<dbReference type="PANTHER" id="PTHR30336:SF4">
    <property type="entry name" value="ENVELOPE BIOGENESIS FACTOR ELYC"/>
    <property type="match status" value="1"/>
</dbReference>
<protein>
    <submittedName>
        <fullName evidence="3">YdcF family protein</fullName>
    </submittedName>
</protein>
<dbReference type="RefSeq" id="WP_273639120.1">
    <property type="nucleotide sequence ID" value="NZ_JAQQXP010000001.1"/>
</dbReference>
<feature type="transmembrane region" description="Helical" evidence="1">
    <location>
        <begin position="6"/>
        <end position="25"/>
    </location>
</feature>
<keyword evidence="4" id="KW-1185">Reference proteome</keyword>
<keyword evidence="1" id="KW-1133">Transmembrane helix</keyword>
<proteinExistence type="predicted"/>
<dbReference type="PANTHER" id="PTHR30336">
    <property type="entry name" value="INNER MEMBRANE PROTEIN, PROBABLE PERMEASE"/>
    <property type="match status" value="1"/>
</dbReference>
<keyword evidence="1" id="KW-0812">Transmembrane</keyword>
<sequence length="250" mass="27913">MKEFIVWLTAPLHLLTFIMGLAALVKLLNNETLARRLVITALTLFIISSQNYVADLLLYPLERFKSDKNYSKPPRYILPLACSYDTELLASNETARYSECSLQRLAQAAILNQQLNVPIIVTGGHFLADDSISYAQVASTYLRALGVPQQSVITVNAGTDTYSELEAAASIIADNVVIAVSSASHHRRLLMIAEDLHIQLLFSAVDYQGRAGLMPYLSLPNRTALEGFQRAMYEYMALLKFHIQSKWNKS</sequence>
<comment type="caution">
    <text evidence="3">The sequence shown here is derived from an EMBL/GenBank/DDBJ whole genome shotgun (WGS) entry which is preliminary data.</text>
</comment>
<dbReference type="CDD" id="cd06259">
    <property type="entry name" value="YdcF-like"/>
    <property type="match status" value="1"/>
</dbReference>
<dbReference type="Pfam" id="PF02698">
    <property type="entry name" value="DUF218"/>
    <property type="match status" value="1"/>
</dbReference>
<dbReference type="EMBL" id="JAQQXP010000001">
    <property type="protein sequence ID" value="MDC8830348.1"/>
    <property type="molecule type" value="Genomic_DNA"/>
</dbReference>
<feature type="transmembrane region" description="Helical" evidence="1">
    <location>
        <begin position="37"/>
        <end position="59"/>
    </location>
</feature>
<evidence type="ECO:0000313" key="4">
    <source>
        <dbReference type="Proteomes" id="UP001218788"/>
    </source>
</evidence>